<feature type="region of interest" description="Disordered" evidence="1">
    <location>
        <begin position="1"/>
        <end position="321"/>
    </location>
</feature>
<dbReference type="PANTHER" id="PTHR11200:SF240">
    <property type="entry name" value="INOSITOL POLYPHOSPHATE 5-PHOSPHATASE C9G1.10C-RELATED"/>
    <property type="match status" value="1"/>
</dbReference>
<feature type="compositionally biased region" description="Acidic residues" evidence="1">
    <location>
        <begin position="396"/>
        <end position="407"/>
    </location>
</feature>
<feature type="compositionally biased region" description="Low complexity" evidence="1">
    <location>
        <begin position="261"/>
        <end position="270"/>
    </location>
</feature>
<evidence type="ECO:0000313" key="4">
    <source>
        <dbReference type="Proteomes" id="UP000054988"/>
    </source>
</evidence>
<protein>
    <recommendedName>
        <fullName evidence="2">Inositol polyphosphate-related phosphatase domain-containing protein</fullName>
    </recommendedName>
</protein>
<feature type="compositionally biased region" description="Pro residues" evidence="1">
    <location>
        <begin position="298"/>
        <end position="307"/>
    </location>
</feature>
<dbReference type="Proteomes" id="UP000054988">
    <property type="component" value="Unassembled WGS sequence"/>
</dbReference>
<dbReference type="Gene3D" id="3.60.10.10">
    <property type="entry name" value="Endonuclease/exonuclease/phosphatase"/>
    <property type="match status" value="1"/>
</dbReference>
<feature type="compositionally biased region" description="Low complexity" evidence="1">
    <location>
        <begin position="882"/>
        <end position="898"/>
    </location>
</feature>
<dbReference type="GO" id="GO:0004439">
    <property type="term" value="F:phosphatidylinositol-4,5-bisphosphate 5-phosphatase activity"/>
    <property type="evidence" value="ECO:0007669"/>
    <property type="project" value="TreeGrafter"/>
</dbReference>
<accession>A0A0W0G666</accession>
<feature type="region of interest" description="Disordered" evidence="1">
    <location>
        <begin position="877"/>
        <end position="909"/>
    </location>
</feature>
<sequence>MAEIESDSLQAVSSLRSKFESLSTNPMTPTTPTTSPRRSLSPTPRPVSPTPSFTKRPPPPPLPASRSRGPSPSPTFTPSSSSSATSLPSISPLLRPVPIPPVRDETAGGVEMTPSSSVSALRSKFMNTPNTSSDDKTSPRKPIVPPRIGITEAMPEQLIPVTPNLPERIPSVYHSQSSSNSSSLLDDSPIDSASDSSSSVDDTTTILSPKNLIARKPPPPPSRSSTASSTASVSDTTPTKIPPPRPPPRHRATPESLPEISTNTTLTPTSLSPPPPLPARRSTVENPPPRHPQSATTPNPPPHPPLPSRHAHSHSFGSAAEVVSSPIASVSSTNLALHTSTQLTPPSLQSTQSTSALLAERRKDTLLGLKGLPPPPTRTIGLGDKLPPARRPPTPESDEDESESEEDGTAKGIDTLPDASRSSRRPPYLQLNAAIGGVNAVTVPAYTGHVVMSNGFIIVGAGHHLRVWDTGVSLLAPIFDLHTSGWGAGKEPKVTSLCVKGEGEGWIVWVGTKEGHLVEVDVRAGRVLQSKLSAHLHPVVGLFRYRENMISVDEGGKVLIFSPSRSDGELIKYVLSLSLSLSLSVNKQSLRECRCPPRVLRITDKLEFCHLLTNGCLWTSSRTEVHLPNTPNRVPIIRIYDLFQVQSPSNTPKTVFPIEHCGSVTSCAVLPTSPQHVYLGHEEGYISIWNAESYTCEEVIKISNSDILSMEAVGSLLWVGQRNGFISAYKTMQKPWEQTNSFAAHTGVPVVSLVLDVNGISTRRRLAVLSVGRDEKTALWDGLLKREWVEGRVGERENEYASYEGRKVGIATWNCDSAKPADLDGLNAEWLVDMLRSFADQGGGGEPDIISFGLQEVIDLESRKMTAKNVILGNKKKGLGKASSSSSSASTSASASSSRYHHHHSNNDSALSTRITGAYKRWYDALVLAVRLAYPPEIPYVVVHAESLVGLFSCVFVKKELRGGVREVGVACVKRGMGGRYGNKGGIITRFILSDSSICFVNCHLAAGQHALRSRNADVAGILEERDLFDGDDDGDLDFGVGATDSNGVGGLGGLAGGGEFVGGGDGSMVLDHEVVFWNGDMNYRIDQRRDNIIAAVQAGEHTTLLAHDQLLKEVKYNKGYRLRSFQEGFITFAPTYKYDRRSDTYDSSEKKRAPAWCDRILWHVGSGGGGGGGGDRKVEQVDGSYRRWEVNVSDHRPVSAVFNVKVKSVRSEVRGRVREEVGMRWIEEEEQALGLLKEWYRERGLL</sequence>
<dbReference type="AlphaFoldDB" id="A0A0W0G666"/>
<organism evidence="3 4">
    <name type="scientific">Moniliophthora roreri</name>
    <name type="common">Frosty pod rot fungus</name>
    <name type="synonym">Monilia roreri</name>
    <dbReference type="NCBI Taxonomy" id="221103"/>
    <lineage>
        <taxon>Eukaryota</taxon>
        <taxon>Fungi</taxon>
        <taxon>Dikarya</taxon>
        <taxon>Basidiomycota</taxon>
        <taxon>Agaricomycotina</taxon>
        <taxon>Agaricomycetes</taxon>
        <taxon>Agaricomycetidae</taxon>
        <taxon>Agaricales</taxon>
        <taxon>Marasmiineae</taxon>
        <taxon>Marasmiaceae</taxon>
        <taxon>Moniliophthora</taxon>
    </lineage>
</organism>
<feature type="compositionally biased region" description="Polar residues" evidence="1">
    <location>
        <begin position="113"/>
        <end position="132"/>
    </location>
</feature>
<dbReference type="InterPro" id="IPR046985">
    <property type="entry name" value="IP5"/>
</dbReference>
<dbReference type="InterPro" id="IPR015943">
    <property type="entry name" value="WD40/YVTN_repeat-like_dom_sf"/>
</dbReference>
<feature type="compositionally biased region" description="Low complexity" evidence="1">
    <location>
        <begin position="175"/>
        <end position="208"/>
    </location>
</feature>
<proteinExistence type="predicted"/>
<dbReference type="Pfam" id="PF22669">
    <property type="entry name" value="Exo_endo_phos2"/>
    <property type="match status" value="1"/>
</dbReference>
<dbReference type="GO" id="GO:0046856">
    <property type="term" value="P:phosphatidylinositol dephosphorylation"/>
    <property type="evidence" value="ECO:0007669"/>
    <property type="project" value="InterPro"/>
</dbReference>
<feature type="region of interest" description="Disordered" evidence="1">
    <location>
        <begin position="366"/>
        <end position="425"/>
    </location>
</feature>
<dbReference type="eggNOG" id="KOG0565">
    <property type="taxonomic scope" value="Eukaryota"/>
</dbReference>
<evidence type="ECO:0000256" key="1">
    <source>
        <dbReference type="SAM" id="MobiDB-lite"/>
    </source>
</evidence>
<feature type="compositionally biased region" description="Low complexity" evidence="1">
    <location>
        <begin position="64"/>
        <end position="94"/>
    </location>
</feature>
<feature type="compositionally biased region" description="Low complexity" evidence="1">
    <location>
        <begin position="223"/>
        <end position="239"/>
    </location>
</feature>
<reference evidence="3 4" key="1">
    <citation type="submission" date="2015-12" db="EMBL/GenBank/DDBJ databases">
        <title>Draft genome sequence of Moniliophthora roreri, the causal agent of frosty pod rot of cacao.</title>
        <authorList>
            <person name="Aime M.C."/>
            <person name="Diaz-Valderrama J.R."/>
            <person name="Kijpornyongpan T."/>
            <person name="Phillips-Mora W."/>
        </authorList>
    </citation>
    <scope>NUCLEOTIDE SEQUENCE [LARGE SCALE GENOMIC DNA]</scope>
    <source>
        <strain evidence="3 4">MCA 2952</strain>
    </source>
</reference>
<gene>
    <name evidence="3" type="ORF">WG66_3531</name>
</gene>
<dbReference type="InterPro" id="IPR036691">
    <property type="entry name" value="Endo/exonu/phosph_ase_sf"/>
</dbReference>
<dbReference type="Gene3D" id="2.130.10.10">
    <property type="entry name" value="YVTN repeat-like/Quinoprotein amine dehydrogenase"/>
    <property type="match status" value="1"/>
</dbReference>
<name>A0A0W0G666_MONRR</name>
<evidence type="ECO:0000313" key="3">
    <source>
        <dbReference type="EMBL" id="KTB43893.1"/>
    </source>
</evidence>
<dbReference type="EMBL" id="LATX01001051">
    <property type="protein sequence ID" value="KTB43893.1"/>
    <property type="molecule type" value="Genomic_DNA"/>
</dbReference>
<evidence type="ECO:0000259" key="2">
    <source>
        <dbReference type="SMART" id="SM00128"/>
    </source>
</evidence>
<dbReference type="SMART" id="SM00320">
    <property type="entry name" value="WD40"/>
    <property type="match status" value="2"/>
</dbReference>
<feature type="compositionally biased region" description="Low complexity" evidence="1">
    <location>
        <begin position="23"/>
        <end position="42"/>
    </location>
</feature>
<dbReference type="PANTHER" id="PTHR11200">
    <property type="entry name" value="INOSITOL 5-PHOSPHATASE"/>
    <property type="match status" value="1"/>
</dbReference>
<comment type="caution">
    <text evidence="3">The sequence shown here is derived from an EMBL/GenBank/DDBJ whole genome shotgun (WGS) entry which is preliminary data.</text>
</comment>
<feature type="domain" description="Inositol polyphosphate-related phosphatase" evidence="2">
    <location>
        <begin position="804"/>
        <end position="1211"/>
    </location>
</feature>
<dbReference type="SUPFAM" id="SSF50978">
    <property type="entry name" value="WD40 repeat-like"/>
    <property type="match status" value="1"/>
</dbReference>
<feature type="compositionally biased region" description="Polar residues" evidence="1">
    <location>
        <begin position="7"/>
        <end position="22"/>
    </location>
</feature>
<dbReference type="InterPro" id="IPR001680">
    <property type="entry name" value="WD40_rpt"/>
</dbReference>
<dbReference type="InterPro" id="IPR000300">
    <property type="entry name" value="IPPc"/>
</dbReference>
<dbReference type="InterPro" id="IPR036322">
    <property type="entry name" value="WD40_repeat_dom_sf"/>
</dbReference>
<dbReference type="SMART" id="SM00128">
    <property type="entry name" value="IPPc"/>
    <property type="match status" value="1"/>
</dbReference>
<dbReference type="SUPFAM" id="SSF56219">
    <property type="entry name" value="DNase I-like"/>
    <property type="match status" value="1"/>
</dbReference>